<keyword evidence="2" id="KW-0813">Transport</keyword>
<dbReference type="Gene3D" id="3.10.105.10">
    <property type="entry name" value="Dipeptide-binding Protein, Domain 3"/>
    <property type="match status" value="1"/>
</dbReference>
<dbReference type="InterPro" id="IPR000914">
    <property type="entry name" value="SBP_5_dom"/>
</dbReference>
<name>A0AA44BEE5_9CLOT</name>
<dbReference type="InterPro" id="IPR039424">
    <property type="entry name" value="SBP_5"/>
</dbReference>
<comment type="similarity">
    <text evidence="1">Belongs to the bacterial solute-binding protein 5 family.</text>
</comment>
<feature type="chain" id="PRO_5041459555" evidence="5">
    <location>
        <begin position="21"/>
        <end position="585"/>
    </location>
</feature>
<dbReference type="GO" id="GO:0042597">
    <property type="term" value="C:periplasmic space"/>
    <property type="evidence" value="ECO:0007669"/>
    <property type="project" value="UniProtKB-ARBA"/>
</dbReference>
<keyword evidence="3 5" id="KW-0732">Signal</keyword>
<dbReference type="GO" id="GO:0043190">
    <property type="term" value="C:ATP-binding cassette (ABC) transporter complex"/>
    <property type="evidence" value="ECO:0007669"/>
    <property type="project" value="InterPro"/>
</dbReference>
<dbReference type="PIRSF" id="PIRSF002741">
    <property type="entry name" value="MppA"/>
    <property type="match status" value="1"/>
</dbReference>
<feature type="region of interest" description="Disordered" evidence="4">
    <location>
        <begin position="25"/>
        <end position="55"/>
    </location>
</feature>
<dbReference type="InterPro" id="IPR030678">
    <property type="entry name" value="Peptide/Ni-bd"/>
</dbReference>
<dbReference type="PROSITE" id="PS51257">
    <property type="entry name" value="PROKAR_LIPOPROTEIN"/>
    <property type="match status" value="1"/>
</dbReference>
<dbReference type="PANTHER" id="PTHR30290:SF9">
    <property type="entry name" value="OLIGOPEPTIDE-BINDING PROTEIN APPA"/>
    <property type="match status" value="1"/>
</dbReference>
<dbReference type="AlphaFoldDB" id="A0AA44BEE5"/>
<evidence type="ECO:0000256" key="4">
    <source>
        <dbReference type="SAM" id="MobiDB-lite"/>
    </source>
</evidence>
<feature type="domain" description="Solute-binding protein family 5" evidence="6">
    <location>
        <begin position="106"/>
        <end position="500"/>
    </location>
</feature>
<keyword evidence="8" id="KW-1185">Reference proteome</keyword>
<proteinExistence type="inferred from homology"/>
<dbReference type="GO" id="GO:1904680">
    <property type="term" value="F:peptide transmembrane transporter activity"/>
    <property type="evidence" value="ECO:0007669"/>
    <property type="project" value="TreeGrafter"/>
</dbReference>
<dbReference type="PANTHER" id="PTHR30290">
    <property type="entry name" value="PERIPLASMIC BINDING COMPONENT OF ABC TRANSPORTER"/>
    <property type="match status" value="1"/>
</dbReference>
<sequence length="585" mass="66625">MKKKLILLLALLMVMSLFLAACGTDEDPVDEEENGEAVEGENGEDEDEGDDEEEAAHEIGGTVMVGVTEISGNFNPAYYSSSYDGYVVDLTFQTLMNRDIDGNWVMEAADDWEVNEEGDQITFYMNEDNYFSDGEQVTAHDVVWSYKLLSDPSYTGRYGSIADGLLGYDEYADGDTEDFPGVVAEDDFTVVFTFQEPLRTNIANTTFHIMPEHYYGEAMEYGDTEGVTELSTDPIGSGPYTLGDFAPEEYVYLERNLDYMYEDLFLIEEILLEATEMTTEMDDLLTGTVDLLAGQIDPDNIRDAEAAENINLNSYPRSGYGYVKTNNEFGPTAEKEVRQALYYSFNLEEFVSEYFDGYANTQYHPYSQESWAVTDEWVDSIAAYDFDMDRAKEILDDADWQVGDSGYREKDGEELELFILTMPEHDILETLVPMWERDWGGELDINLNISQQEFNSILDTIIYDSDANVEEWSMFFLATTITSYDPHGTVEGSFHSRNIGSGQNNTSRYSNPELDEMMDDAERIMDQEEAIPAYQEIGEILTEDAAFMPVYANTYFDFYDEKIVDFETHGIYNWVAAMRHARIEE</sequence>
<evidence type="ECO:0000256" key="3">
    <source>
        <dbReference type="ARBA" id="ARBA00022729"/>
    </source>
</evidence>
<comment type="caution">
    <text evidence="7">The sequence shown here is derived from an EMBL/GenBank/DDBJ whole genome shotgun (WGS) entry which is preliminary data.</text>
</comment>
<dbReference type="Gene3D" id="3.90.76.10">
    <property type="entry name" value="Dipeptide-binding Protein, Domain 1"/>
    <property type="match status" value="1"/>
</dbReference>
<evidence type="ECO:0000313" key="7">
    <source>
        <dbReference type="EMBL" id="NBG87446.1"/>
    </source>
</evidence>
<evidence type="ECO:0000259" key="6">
    <source>
        <dbReference type="Pfam" id="PF00496"/>
    </source>
</evidence>
<reference evidence="7 8" key="1">
    <citation type="submission" date="2019-04" db="EMBL/GenBank/DDBJ databases">
        <title>Isachenkonia alkalipeptolytica gen. nov. sp. nov. a new anaerobic, alkiliphilic organothrophic bacterium capable to reduce synthesized ferrihydrite isolated from a soda lake.</title>
        <authorList>
            <person name="Toshchakov S.V."/>
            <person name="Zavarzina D.G."/>
            <person name="Zhilina T.N."/>
            <person name="Kostrikina N.A."/>
            <person name="Kublanov I.V."/>
        </authorList>
    </citation>
    <scope>NUCLEOTIDE SEQUENCE [LARGE SCALE GENOMIC DNA]</scope>
    <source>
        <strain evidence="7 8">Z-1701</strain>
    </source>
</reference>
<dbReference type="RefSeq" id="WP_160718854.1">
    <property type="nucleotide sequence ID" value="NZ_SUMG01000002.1"/>
</dbReference>
<dbReference type="Pfam" id="PF00496">
    <property type="entry name" value="SBP_bac_5"/>
    <property type="match status" value="1"/>
</dbReference>
<feature type="signal peptide" evidence="5">
    <location>
        <begin position="1"/>
        <end position="20"/>
    </location>
</feature>
<evidence type="ECO:0000313" key="8">
    <source>
        <dbReference type="Proteomes" id="UP000449710"/>
    </source>
</evidence>
<organism evidence="7 8">
    <name type="scientific">Isachenkonia alkalipeptolytica</name>
    <dbReference type="NCBI Taxonomy" id="2565777"/>
    <lineage>
        <taxon>Bacteria</taxon>
        <taxon>Bacillati</taxon>
        <taxon>Bacillota</taxon>
        <taxon>Clostridia</taxon>
        <taxon>Eubacteriales</taxon>
        <taxon>Clostridiaceae</taxon>
        <taxon>Isachenkonia</taxon>
    </lineage>
</organism>
<evidence type="ECO:0000256" key="2">
    <source>
        <dbReference type="ARBA" id="ARBA00022448"/>
    </source>
</evidence>
<dbReference type="GO" id="GO:0015833">
    <property type="term" value="P:peptide transport"/>
    <property type="evidence" value="ECO:0007669"/>
    <property type="project" value="TreeGrafter"/>
</dbReference>
<gene>
    <name evidence="7" type="ORF">ISALK_02915</name>
</gene>
<accession>A0AA44BEE5</accession>
<dbReference type="Gene3D" id="3.40.190.10">
    <property type="entry name" value="Periplasmic binding protein-like II"/>
    <property type="match status" value="1"/>
</dbReference>
<dbReference type="SUPFAM" id="SSF53850">
    <property type="entry name" value="Periplasmic binding protein-like II"/>
    <property type="match status" value="1"/>
</dbReference>
<dbReference type="Proteomes" id="UP000449710">
    <property type="component" value="Unassembled WGS sequence"/>
</dbReference>
<evidence type="ECO:0000256" key="1">
    <source>
        <dbReference type="ARBA" id="ARBA00005695"/>
    </source>
</evidence>
<dbReference type="EMBL" id="SUMG01000002">
    <property type="protein sequence ID" value="NBG87446.1"/>
    <property type="molecule type" value="Genomic_DNA"/>
</dbReference>
<evidence type="ECO:0000256" key="5">
    <source>
        <dbReference type="SAM" id="SignalP"/>
    </source>
</evidence>
<protein>
    <submittedName>
        <fullName evidence="7">ABC transporter substrate-binding protein</fullName>
    </submittedName>
</protein>
<dbReference type="CDD" id="cd00995">
    <property type="entry name" value="PBP2_NikA_DppA_OppA_like"/>
    <property type="match status" value="1"/>
</dbReference>